<reference evidence="2 3" key="1">
    <citation type="submission" date="2016-01" db="EMBL/GenBank/DDBJ databases">
        <title>High potential of lignocellulose degradation of a new Verrucomicrobia species.</title>
        <authorList>
            <person name="Wang Y."/>
            <person name="Shi Y."/>
            <person name="Qiu Z."/>
            <person name="Liu S."/>
            <person name="Yang H."/>
        </authorList>
    </citation>
    <scope>NUCLEOTIDE SEQUENCE [LARGE SCALE GENOMIC DNA]</scope>
    <source>
        <strain evidence="2 3">TSB47</strain>
    </source>
</reference>
<feature type="transmembrane region" description="Helical" evidence="1">
    <location>
        <begin position="168"/>
        <end position="189"/>
    </location>
</feature>
<sequence length="253" mass="27844">MRHFLTILSHEIRMLLVSPGTYIASVLFLSVMGFVFANLLDEYSHAPQEISPAVVFFQLFWLPVLFMVPLLTMKSISEERRHGTLETLLTAPVTTTEVVLGKYGAAYFLYMLLWGSTAAFFYILQRSAGDAQLLDTGPLVGGYIFIAVSGLFFIAIGIFTSSLSRSQAVAGIAGFALLFVLIFGMDFVADIDALGREAFEPIKTVTHGARVFQHLDDFCRGIVDTRQVLFYLSGSVLALILSILGLEAKLLHS</sequence>
<feature type="transmembrane region" description="Helical" evidence="1">
    <location>
        <begin position="143"/>
        <end position="161"/>
    </location>
</feature>
<name>A0A178IIQ1_9BACT</name>
<dbReference type="EMBL" id="LRRQ01000088">
    <property type="protein sequence ID" value="OAM89571.1"/>
    <property type="molecule type" value="Genomic_DNA"/>
</dbReference>
<dbReference type="OrthoDB" id="9794512at2"/>
<organism evidence="2 3">
    <name type="scientific">Termitidicoccus mucosus</name>
    <dbReference type="NCBI Taxonomy" id="1184151"/>
    <lineage>
        <taxon>Bacteria</taxon>
        <taxon>Pseudomonadati</taxon>
        <taxon>Verrucomicrobiota</taxon>
        <taxon>Opitutia</taxon>
        <taxon>Opitutales</taxon>
        <taxon>Opitutaceae</taxon>
        <taxon>Termitidicoccus</taxon>
    </lineage>
</organism>
<dbReference type="Pfam" id="PF12679">
    <property type="entry name" value="ABC2_membrane_2"/>
    <property type="match status" value="1"/>
</dbReference>
<dbReference type="AlphaFoldDB" id="A0A178IIQ1"/>
<accession>A0A178IIQ1</accession>
<keyword evidence="1" id="KW-0472">Membrane</keyword>
<evidence type="ECO:0000313" key="3">
    <source>
        <dbReference type="Proteomes" id="UP000078486"/>
    </source>
</evidence>
<proteinExistence type="predicted"/>
<dbReference type="GO" id="GO:0140359">
    <property type="term" value="F:ABC-type transporter activity"/>
    <property type="evidence" value="ECO:0007669"/>
    <property type="project" value="InterPro"/>
</dbReference>
<comment type="caution">
    <text evidence="2">The sequence shown here is derived from an EMBL/GenBank/DDBJ whole genome shotgun (WGS) entry which is preliminary data.</text>
</comment>
<feature type="transmembrane region" description="Helical" evidence="1">
    <location>
        <begin position="105"/>
        <end position="123"/>
    </location>
</feature>
<feature type="transmembrane region" description="Helical" evidence="1">
    <location>
        <begin position="228"/>
        <end position="246"/>
    </location>
</feature>
<feature type="transmembrane region" description="Helical" evidence="1">
    <location>
        <begin position="21"/>
        <end position="40"/>
    </location>
</feature>
<feature type="transmembrane region" description="Helical" evidence="1">
    <location>
        <begin position="52"/>
        <end position="71"/>
    </location>
</feature>
<dbReference type="Proteomes" id="UP000078486">
    <property type="component" value="Unassembled WGS sequence"/>
</dbReference>
<gene>
    <name evidence="2" type="ORF">AW736_12500</name>
</gene>
<dbReference type="STRING" id="1184151.AW736_12500"/>
<dbReference type="GO" id="GO:0005886">
    <property type="term" value="C:plasma membrane"/>
    <property type="evidence" value="ECO:0007669"/>
    <property type="project" value="UniProtKB-SubCell"/>
</dbReference>
<dbReference type="PANTHER" id="PTHR43471">
    <property type="entry name" value="ABC TRANSPORTER PERMEASE"/>
    <property type="match status" value="1"/>
</dbReference>
<keyword evidence="1" id="KW-0812">Transmembrane</keyword>
<dbReference type="RefSeq" id="WP_068770556.1">
    <property type="nucleotide sequence ID" value="NZ_CP109796.1"/>
</dbReference>
<keyword evidence="3" id="KW-1185">Reference proteome</keyword>
<evidence type="ECO:0000313" key="2">
    <source>
        <dbReference type="EMBL" id="OAM89571.1"/>
    </source>
</evidence>
<evidence type="ECO:0000256" key="1">
    <source>
        <dbReference type="SAM" id="Phobius"/>
    </source>
</evidence>
<evidence type="ECO:0008006" key="4">
    <source>
        <dbReference type="Google" id="ProtNLM"/>
    </source>
</evidence>
<keyword evidence="1" id="KW-1133">Transmembrane helix</keyword>
<protein>
    <recommendedName>
        <fullName evidence="4">ABC transporter permease</fullName>
    </recommendedName>
</protein>